<name>A0A917FZ08_9BACL</name>
<reference evidence="2" key="1">
    <citation type="journal article" date="2014" name="Int. J. Syst. Evol. Microbiol.">
        <title>Complete genome sequence of Corynebacterium casei LMG S-19264T (=DSM 44701T), isolated from a smear-ripened cheese.</title>
        <authorList>
            <consortium name="US DOE Joint Genome Institute (JGI-PGF)"/>
            <person name="Walter F."/>
            <person name="Albersmeier A."/>
            <person name="Kalinowski J."/>
            <person name="Ruckert C."/>
        </authorList>
    </citation>
    <scope>NUCLEOTIDE SEQUENCE</scope>
    <source>
        <strain evidence="2">CGMCC 1.12987</strain>
    </source>
</reference>
<evidence type="ECO:0000313" key="3">
    <source>
        <dbReference type="Proteomes" id="UP000644756"/>
    </source>
</evidence>
<evidence type="ECO:0000256" key="1">
    <source>
        <dbReference type="SAM" id="Phobius"/>
    </source>
</evidence>
<dbReference type="RefSeq" id="WP_188532308.1">
    <property type="nucleotide sequence ID" value="NZ_BMGR01000011.1"/>
</dbReference>
<keyword evidence="1" id="KW-0812">Transmembrane</keyword>
<keyword evidence="3" id="KW-1185">Reference proteome</keyword>
<dbReference type="AlphaFoldDB" id="A0A917FZ08"/>
<dbReference type="EMBL" id="BMGR01000011">
    <property type="protein sequence ID" value="GGG14769.1"/>
    <property type="molecule type" value="Genomic_DNA"/>
</dbReference>
<protein>
    <submittedName>
        <fullName evidence="2">Uncharacterized protein</fullName>
    </submittedName>
</protein>
<reference evidence="2" key="2">
    <citation type="submission" date="2020-09" db="EMBL/GenBank/DDBJ databases">
        <authorList>
            <person name="Sun Q."/>
            <person name="Zhou Y."/>
        </authorList>
    </citation>
    <scope>NUCLEOTIDE SEQUENCE</scope>
    <source>
        <strain evidence="2">CGMCC 1.12987</strain>
    </source>
</reference>
<organism evidence="2 3">
    <name type="scientific">Paenibacillus abyssi</name>
    <dbReference type="NCBI Taxonomy" id="1340531"/>
    <lineage>
        <taxon>Bacteria</taxon>
        <taxon>Bacillati</taxon>
        <taxon>Bacillota</taxon>
        <taxon>Bacilli</taxon>
        <taxon>Bacillales</taxon>
        <taxon>Paenibacillaceae</taxon>
        <taxon>Paenibacillus</taxon>
    </lineage>
</organism>
<dbReference type="Proteomes" id="UP000644756">
    <property type="component" value="Unassembled WGS sequence"/>
</dbReference>
<evidence type="ECO:0000313" key="2">
    <source>
        <dbReference type="EMBL" id="GGG14769.1"/>
    </source>
</evidence>
<proteinExistence type="predicted"/>
<keyword evidence="1" id="KW-0472">Membrane</keyword>
<accession>A0A917FZ08</accession>
<sequence>MQFNWEMPVDIISILFSILGWNVVLVLVFRQFMKQLEEQSYGVLQFPKDWVHIMSENHRLAKT</sequence>
<feature type="transmembrane region" description="Helical" evidence="1">
    <location>
        <begin position="12"/>
        <end position="29"/>
    </location>
</feature>
<comment type="caution">
    <text evidence="2">The sequence shown here is derived from an EMBL/GenBank/DDBJ whole genome shotgun (WGS) entry which is preliminary data.</text>
</comment>
<keyword evidence="1" id="KW-1133">Transmembrane helix</keyword>
<gene>
    <name evidence="2" type="ORF">GCM10010916_34560</name>
</gene>